<dbReference type="Pfam" id="PF12686">
    <property type="entry name" value="DUF3800"/>
    <property type="match status" value="1"/>
</dbReference>
<reference evidence="1 2" key="1">
    <citation type="submission" date="2018-10" db="EMBL/GenBank/DDBJ databases">
        <authorList>
            <person name="Perry B.J."/>
            <person name="Sullivan J.T."/>
            <person name="Murphy R.J.T."/>
            <person name="Ramsay J.P."/>
            <person name="Ronson C.W."/>
        </authorList>
    </citation>
    <scope>NUCLEOTIDE SEQUENCE [LARGE SCALE GENOMIC DNA]</scope>
    <source>
        <strain evidence="1 2">R88b</strain>
    </source>
</reference>
<dbReference type="EMBL" id="CP033367">
    <property type="protein sequence ID" value="QKD05905.1"/>
    <property type="molecule type" value="Genomic_DNA"/>
</dbReference>
<evidence type="ECO:0000313" key="1">
    <source>
        <dbReference type="EMBL" id="QKD05905.1"/>
    </source>
</evidence>
<dbReference type="RefSeq" id="WP_027033115.1">
    <property type="nucleotide sequence ID" value="NZ_CP033367.1"/>
</dbReference>
<evidence type="ECO:0000313" key="2">
    <source>
        <dbReference type="Proteomes" id="UP000503017"/>
    </source>
</evidence>
<evidence type="ECO:0008006" key="3">
    <source>
        <dbReference type="Google" id="ProtNLM"/>
    </source>
</evidence>
<dbReference type="Proteomes" id="UP000503017">
    <property type="component" value="Chromosome"/>
</dbReference>
<accession>A0A6M7WV46</accession>
<organism evidence="1 2">
    <name type="scientific">Mesorhizobium loti R88b</name>
    <dbReference type="NCBI Taxonomy" id="935548"/>
    <lineage>
        <taxon>Bacteria</taxon>
        <taxon>Pseudomonadati</taxon>
        <taxon>Pseudomonadota</taxon>
        <taxon>Alphaproteobacteria</taxon>
        <taxon>Hyphomicrobiales</taxon>
        <taxon>Phyllobacteriaceae</taxon>
        <taxon>Mesorhizobium</taxon>
    </lineage>
</organism>
<protein>
    <recommendedName>
        <fullName evidence="3">DUF3800 domain-containing protein</fullName>
    </recommendedName>
</protein>
<dbReference type="AlphaFoldDB" id="A0A6M7WV46"/>
<dbReference type="GeneID" id="66686462"/>
<dbReference type="InterPro" id="IPR024524">
    <property type="entry name" value="DUF3800"/>
</dbReference>
<sequence>MSDVNMLRDPTIALHGLVKADDAYAVYYDETNNIRRLHVRADGLNERDPKCFVIAGVAHRGPPRPISLEALRSELRIQASAKEIKLKHIATGSFLEALTSPKMEAFLAWLSAQDLYTHFTVLDPLYWSIVDIIDSILAEAGENALLPWNQALKNDLYTVLRHDYETTVDMFRRYTYPDVGRARRREFVNELLDLLTHRANLLPPLRRNMLKGVLQIATRLDALPFLEDETPNVLIEGFGPFYLERIAMLKNSTHILDDEYGVEPYLSGLGLTNGAKPLANYRFASSHDEPGIQLSDVVAGLLGKFFTYVCVTAGEELVQDRQNLSAQQTRTLERLAALMEQSVEENAVFAHYILSERDRHGAAFFLDRTGS</sequence>
<proteinExistence type="predicted"/>
<gene>
    <name evidence="1" type="ORF">EB235_34450</name>
</gene>
<name>A0A6M7WV46_RHILI</name>